<dbReference type="Proteomes" id="UP000008711">
    <property type="component" value="Unassembled WGS sequence"/>
</dbReference>
<dbReference type="EMBL" id="CH954177">
    <property type="protein sequence ID" value="KQS70966.1"/>
    <property type="molecule type" value="Genomic_DNA"/>
</dbReference>
<feature type="region of interest" description="Disordered" evidence="1">
    <location>
        <begin position="137"/>
        <end position="179"/>
    </location>
</feature>
<feature type="compositionally biased region" description="Basic and acidic residues" evidence="1">
    <location>
        <begin position="159"/>
        <end position="173"/>
    </location>
</feature>
<sequence length="199" mass="22168">MRLCMICLVLLCVPHVSNTKPFLDLFGIIHNHFENKFSKLNEMINGNSNAKPVPDNTNPNSNTSPDKDDKKQFLDTLVKLCKSETGNEKPSGFDVDVAKQVISNLNTITNNISMPEIQLPPITVVIVKDEEALAKYQKESQNSKDSKPVIIIKRPSPKASKDTKPAPRSELKKSTKKGLTSDVKKCVLMKIKELNIVKV</sequence>
<dbReference type="KEGG" id="der:26526479"/>
<feature type="compositionally biased region" description="Low complexity" evidence="1">
    <location>
        <begin position="52"/>
        <end position="64"/>
    </location>
</feature>
<gene>
    <name evidence="3" type="primary">Dere\GG26655</name>
    <name evidence="3" type="synonym">GG26655</name>
    <name evidence="3" type="ORF">Dere_GG26655</name>
</gene>
<evidence type="ECO:0000313" key="3">
    <source>
        <dbReference type="EMBL" id="KQS70966.1"/>
    </source>
</evidence>
<feature type="region of interest" description="Disordered" evidence="1">
    <location>
        <begin position="44"/>
        <end position="69"/>
    </location>
</feature>
<evidence type="ECO:0000313" key="4">
    <source>
        <dbReference type="Proteomes" id="UP000008711"/>
    </source>
</evidence>
<proteinExistence type="predicted"/>
<accession>A0A0Q5WC94</accession>
<reference evidence="3 4" key="2">
    <citation type="journal article" date="2008" name="Bioinformatics">
        <title>Assembly reconciliation.</title>
        <authorList>
            <person name="Zimin A.V."/>
            <person name="Smith D.R."/>
            <person name="Sutton G."/>
            <person name="Yorke J.A."/>
        </authorList>
    </citation>
    <scope>NUCLEOTIDE SEQUENCE [LARGE SCALE GENOMIC DNA]</scope>
    <source>
        <strain evidence="3 4">TSC#14021-0224.01</strain>
    </source>
</reference>
<feature type="signal peptide" evidence="2">
    <location>
        <begin position="1"/>
        <end position="19"/>
    </location>
</feature>
<feature type="compositionally biased region" description="Basic and acidic residues" evidence="1">
    <location>
        <begin position="137"/>
        <end position="147"/>
    </location>
</feature>
<dbReference type="OrthoDB" id="7866902at2759"/>
<reference evidence="3 4" key="1">
    <citation type="journal article" date="2007" name="Nature">
        <title>Evolution of genes and genomes on the Drosophila phylogeny.</title>
        <authorList>
            <consortium name="Drosophila 12 Genomes Consortium"/>
            <person name="Clark A.G."/>
            <person name="Eisen M.B."/>
            <person name="Smith D.R."/>
            <person name="Bergman C.M."/>
            <person name="Oliver B."/>
            <person name="Markow T.A."/>
            <person name="Kaufman T.C."/>
            <person name="Kellis M."/>
            <person name="Gelbart W."/>
            <person name="Iyer V.N."/>
            <person name="Pollard D.A."/>
            <person name="Sackton T.B."/>
            <person name="Larracuente A.M."/>
            <person name="Singh N.D."/>
            <person name="Abad J.P."/>
            <person name="Abt D.N."/>
            <person name="Adryan B."/>
            <person name="Aguade M."/>
            <person name="Akashi H."/>
            <person name="Anderson W.W."/>
            <person name="Aquadro C.F."/>
            <person name="Ardell D.H."/>
            <person name="Arguello R."/>
            <person name="Artieri C.G."/>
            <person name="Barbash D.A."/>
            <person name="Barker D."/>
            <person name="Barsanti P."/>
            <person name="Batterham P."/>
            <person name="Batzoglou S."/>
            <person name="Begun D."/>
            <person name="Bhutkar A."/>
            <person name="Blanco E."/>
            <person name="Bosak S.A."/>
            <person name="Bradley R.K."/>
            <person name="Brand A.D."/>
            <person name="Brent M.R."/>
            <person name="Brooks A.N."/>
            <person name="Brown R.H."/>
            <person name="Butlin R.K."/>
            <person name="Caggese C."/>
            <person name="Calvi B.R."/>
            <person name="Bernardo de Carvalho A."/>
            <person name="Caspi A."/>
            <person name="Castrezana S."/>
            <person name="Celniker S.E."/>
            <person name="Chang J.L."/>
            <person name="Chapple C."/>
            <person name="Chatterji S."/>
            <person name="Chinwalla A."/>
            <person name="Civetta A."/>
            <person name="Clifton S.W."/>
            <person name="Comeron J.M."/>
            <person name="Costello J.C."/>
            <person name="Coyne J.A."/>
            <person name="Daub J."/>
            <person name="David R.G."/>
            <person name="Delcher A.L."/>
            <person name="Delehaunty K."/>
            <person name="Do C.B."/>
            <person name="Ebling H."/>
            <person name="Edwards K."/>
            <person name="Eickbush T."/>
            <person name="Evans J.D."/>
            <person name="Filipski A."/>
            <person name="Findeiss S."/>
            <person name="Freyhult E."/>
            <person name="Fulton L."/>
            <person name="Fulton R."/>
            <person name="Garcia A.C."/>
            <person name="Gardiner A."/>
            <person name="Garfield D.A."/>
            <person name="Garvin B.E."/>
            <person name="Gibson G."/>
            <person name="Gilbert D."/>
            <person name="Gnerre S."/>
            <person name="Godfrey J."/>
            <person name="Good R."/>
            <person name="Gotea V."/>
            <person name="Gravely B."/>
            <person name="Greenberg A.J."/>
            <person name="Griffiths-Jones S."/>
            <person name="Gross S."/>
            <person name="Guigo R."/>
            <person name="Gustafson E.A."/>
            <person name="Haerty W."/>
            <person name="Hahn M.W."/>
            <person name="Halligan D.L."/>
            <person name="Halpern A.L."/>
            <person name="Halter G.M."/>
            <person name="Han M.V."/>
            <person name="Heger A."/>
            <person name="Hillier L."/>
            <person name="Hinrichs A.S."/>
            <person name="Holmes I."/>
            <person name="Hoskins R.A."/>
            <person name="Hubisz M.J."/>
            <person name="Hultmark D."/>
            <person name="Huntley M.A."/>
            <person name="Jaffe D.B."/>
            <person name="Jagadeeshan S."/>
            <person name="Jeck W.R."/>
            <person name="Johnson J."/>
            <person name="Jones C.D."/>
            <person name="Jordan W.C."/>
            <person name="Karpen G.H."/>
            <person name="Kataoka E."/>
            <person name="Keightley P.D."/>
            <person name="Kheradpour P."/>
            <person name="Kirkness E.F."/>
            <person name="Koerich L.B."/>
            <person name="Kristiansen K."/>
            <person name="Kudrna D."/>
            <person name="Kulathinal R.J."/>
            <person name="Kumar S."/>
            <person name="Kwok R."/>
            <person name="Lander E."/>
            <person name="Langley C.H."/>
            <person name="Lapoint R."/>
            <person name="Lazzaro B.P."/>
            <person name="Lee S.J."/>
            <person name="Levesque L."/>
            <person name="Li R."/>
            <person name="Lin C.F."/>
            <person name="Lin M.F."/>
            <person name="Lindblad-Toh K."/>
            <person name="Llopart A."/>
            <person name="Long M."/>
            <person name="Low L."/>
            <person name="Lozovsky E."/>
            <person name="Lu J."/>
            <person name="Luo M."/>
            <person name="Machado C.A."/>
            <person name="Makalowski W."/>
            <person name="Marzo M."/>
            <person name="Matsuda M."/>
            <person name="Matzkin L."/>
            <person name="McAllister B."/>
            <person name="McBride C.S."/>
            <person name="McKernan B."/>
            <person name="McKernan K."/>
            <person name="Mendez-Lago M."/>
            <person name="Minx P."/>
            <person name="Mollenhauer M.U."/>
            <person name="Montooth K."/>
            <person name="Mount S.M."/>
            <person name="Mu X."/>
            <person name="Myers E."/>
            <person name="Negre B."/>
            <person name="Newfeld S."/>
            <person name="Nielsen R."/>
            <person name="Noor M.A."/>
            <person name="O'Grady P."/>
            <person name="Pachter L."/>
            <person name="Papaceit M."/>
            <person name="Parisi M.J."/>
            <person name="Parisi M."/>
            <person name="Parts L."/>
            <person name="Pedersen J.S."/>
            <person name="Pesole G."/>
            <person name="Phillippy A.M."/>
            <person name="Ponting C.P."/>
            <person name="Pop M."/>
            <person name="Porcelli D."/>
            <person name="Powell J.R."/>
            <person name="Prohaska S."/>
            <person name="Pruitt K."/>
            <person name="Puig M."/>
            <person name="Quesneville H."/>
            <person name="Ram K.R."/>
            <person name="Rand D."/>
            <person name="Rasmussen M.D."/>
            <person name="Reed L.K."/>
            <person name="Reenan R."/>
            <person name="Reily A."/>
            <person name="Remington K.A."/>
            <person name="Rieger T.T."/>
            <person name="Ritchie M.G."/>
            <person name="Robin C."/>
            <person name="Rogers Y.H."/>
            <person name="Rohde C."/>
            <person name="Rozas J."/>
            <person name="Rubenfield M.J."/>
            <person name="Ruiz A."/>
            <person name="Russo S."/>
            <person name="Salzberg S.L."/>
            <person name="Sanchez-Gracia A."/>
            <person name="Saranga D.J."/>
            <person name="Sato H."/>
            <person name="Schaeffer S.W."/>
            <person name="Schatz M.C."/>
            <person name="Schlenke T."/>
            <person name="Schwartz R."/>
            <person name="Segarra C."/>
            <person name="Singh R.S."/>
            <person name="Sirot L."/>
            <person name="Sirota M."/>
            <person name="Sisneros N.B."/>
            <person name="Smith C.D."/>
            <person name="Smith T.F."/>
            <person name="Spieth J."/>
            <person name="Stage D.E."/>
            <person name="Stark A."/>
            <person name="Stephan W."/>
            <person name="Strausberg R.L."/>
            <person name="Strempel S."/>
            <person name="Sturgill D."/>
            <person name="Sutton G."/>
            <person name="Sutton G.G."/>
            <person name="Tao W."/>
            <person name="Teichmann S."/>
            <person name="Tobari Y.N."/>
            <person name="Tomimura Y."/>
            <person name="Tsolas J.M."/>
            <person name="Valente V.L."/>
            <person name="Venter E."/>
            <person name="Venter J.C."/>
            <person name="Vicario S."/>
            <person name="Vieira F.G."/>
            <person name="Vilella A.J."/>
            <person name="Villasante A."/>
            <person name="Walenz B."/>
            <person name="Wang J."/>
            <person name="Wasserman M."/>
            <person name="Watts T."/>
            <person name="Wilson D."/>
            <person name="Wilson R.K."/>
            <person name="Wing R.A."/>
            <person name="Wolfner M.F."/>
            <person name="Wong A."/>
            <person name="Wong G.K."/>
            <person name="Wu C.I."/>
            <person name="Wu G."/>
            <person name="Yamamoto D."/>
            <person name="Yang H.P."/>
            <person name="Yang S.P."/>
            <person name="Yorke J.A."/>
            <person name="Yoshida K."/>
            <person name="Zdobnov E."/>
            <person name="Zhang P."/>
            <person name="Zhang Y."/>
            <person name="Zimin A.V."/>
            <person name="Baldwin J."/>
            <person name="Abdouelleil A."/>
            <person name="Abdulkadir J."/>
            <person name="Abebe A."/>
            <person name="Abera B."/>
            <person name="Abreu J."/>
            <person name="Acer S.C."/>
            <person name="Aftuck L."/>
            <person name="Alexander A."/>
            <person name="An P."/>
            <person name="Anderson E."/>
            <person name="Anderson S."/>
            <person name="Arachi H."/>
            <person name="Azer M."/>
            <person name="Bachantsang P."/>
            <person name="Barry A."/>
            <person name="Bayul T."/>
            <person name="Berlin A."/>
            <person name="Bessette D."/>
            <person name="Bloom T."/>
            <person name="Blye J."/>
            <person name="Boguslavskiy L."/>
            <person name="Bonnet C."/>
            <person name="Boukhgalter B."/>
            <person name="Bourzgui I."/>
            <person name="Brown A."/>
            <person name="Cahill P."/>
            <person name="Channer S."/>
            <person name="Cheshatsang Y."/>
            <person name="Chuda L."/>
            <person name="Citroen M."/>
            <person name="Collymore A."/>
            <person name="Cooke P."/>
            <person name="Costello M."/>
            <person name="D'Aco K."/>
            <person name="Daza R."/>
            <person name="De Haan G."/>
            <person name="DeGray S."/>
            <person name="DeMaso C."/>
            <person name="Dhargay N."/>
            <person name="Dooley K."/>
            <person name="Dooley E."/>
            <person name="Doricent M."/>
            <person name="Dorje P."/>
            <person name="Dorjee K."/>
            <person name="Dupes A."/>
            <person name="Elong R."/>
            <person name="Falk J."/>
            <person name="Farina A."/>
            <person name="Faro S."/>
            <person name="Ferguson D."/>
            <person name="Fisher S."/>
            <person name="Foley C.D."/>
            <person name="Franke A."/>
            <person name="Friedrich D."/>
            <person name="Gadbois L."/>
            <person name="Gearin G."/>
            <person name="Gearin C.R."/>
            <person name="Giannoukos G."/>
            <person name="Goode T."/>
            <person name="Graham J."/>
            <person name="Grandbois E."/>
            <person name="Grewal S."/>
            <person name="Gyaltsen K."/>
            <person name="Hafez N."/>
            <person name="Hagos B."/>
            <person name="Hall J."/>
            <person name="Henson C."/>
            <person name="Hollinger A."/>
            <person name="Honan T."/>
            <person name="Huard M.D."/>
            <person name="Hughes L."/>
            <person name="Hurhula B."/>
            <person name="Husby M.E."/>
            <person name="Kamat A."/>
            <person name="Kanga B."/>
            <person name="Kashin S."/>
            <person name="Khazanovich D."/>
            <person name="Kisner P."/>
            <person name="Lance K."/>
            <person name="Lara M."/>
            <person name="Lee W."/>
            <person name="Lennon N."/>
            <person name="Letendre F."/>
            <person name="LeVine R."/>
            <person name="Lipovsky A."/>
            <person name="Liu X."/>
            <person name="Liu J."/>
            <person name="Liu S."/>
            <person name="Lokyitsang T."/>
            <person name="Lokyitsang Y."/>
            <person name="Lubonja R."/>
            <person name="Lui A."/>
            <person name="MacDonald P."/>
            <person name="Magnisalis V."/>
            <person name="Maru K."/>
            <person name="Matthews C."/>
            <person name="McCusker W."/>
            <person name="McDonough S."/>
            <person name="Mehta T."/>
            <person name="Meldrim J."/>
            <person name="Meneus L."/>
            <person name="Mihai O."/>
            <person name="Mihalev A."/>
            <person name="Mihova T."/>
            <person name="Mittelman R."/>
            <person name="Mlenga V."/>
            <person name="Montmayeur A."/>
            <person name="Mulrain L."/>
            <person name="Navidi A."/>
            <person name="Naylor J."/>
            <person name="Negash T."/>
            <person name="Nguyen T."/>
            <person name="Nguyen N."/>
            <person name="Nicol R."/>
            <person name="Norbu C."/>
            <person name="Norbu N."/>
            <person name="Novod N."/>
            <person name="O'Neill B."/>
            <person name="Osman S."/>
            <person name="Markiewicz E."/>
            <person name="Oyono O.L."/>
            <person name="Patti C."/>
            <person name="Phunkhang P."/>
            <person name="Pierre F."/>
            <person name="Priest M."/>
            <person name="Raghuraman S."/>
            <person name="Rege F."/>
            <person name="Reyes R."/>
            <person name="Rise C."/>
            <person name="Rogov P."/>
            <person name="Ross K."/>
            <person name="Ryan E."/>
            <person name="Settipalli S."/>
            <person name="Shea T."/>
            <person name="Sherpa N."/>
            <person name="Shi L."/>
            <person name="Shih D."/>
            <person name="Sparrow T."/>
            <person name="Spaulding J."/>
            <person name="Stalker J."/>
            <person name="Stange-Thomann N."/>
            <person name="Stavropoulos S."/>
            <person name="Stone C."/>
            <person name="Strader C."/>
            <person name="Tesfaye S."/>
            <person name="Thomson T."/>
            <person name="Thoulutsang Y."/>
            <person name="Thoulutsang D."/>
            <person name="Topham K."/>
            <person name="Topping I."/>
            <person name="Tsamla T."/>
            <person name="Vassiliev H."/>
            <person name="Vo A."/>
            <person name="Wangchuk T."/>
            <person name="Wangdi T."/>
            <person name="Weiand M."/>
            <person name="Wilkinson J."/>
            <person name="Wilson A."/>
            <person name="Yadav S."/>
            <person name="Young G."/>
            <person name="Yu Q."/>
            <person name="Zembek L."/>
            <person name="Zhong D."/>
            <person name="Zimmer A."/>
            <person name="Zwirko Z."/>
            <person name="Jaffe D.B."/>
            <person name="Alvarez P."/>
            <person name="Brockman W."/>
            <person name="Butler J."/>
            <person name="Chin C."/>
            <person name="Gnerre S."/>
            <person name="Grabherr M."/>
            <person name="Kleber M."/>
            <person name="Mauceli E."/>
            <person name="MacCallum I."/>
        </authorList>
    </citation>
    <scope>NUCLEOTIDE SEQUENCE [LARGE SCALE GENOMIC DNA]</scope>
    <source>
        <strain evidence="3 4">TSC#14021-0224.01</strain>
    </source>
</reference>
<dbReference type="AlphaFoldDB" id="A0A0Q5WC94"/>
<evidence type="ECO:0000256" key="2">
    <source>
        <dbReference type="SAM" id="SignalP"/>
    </source>
</evidence>
<feature type="chain" id="PRO_5006266663" evidence="2">
    <location>
        <begin position="20"/>
        <end position="199"/>
    </location>
</feature>
<keyword evidence="4" id="KW-1185">Reference proteome</keyword>
<keyword evidence="2" id="KW-0732">Signal</keyword>
<protein>
    <submittedName>
        <fullName evidence="3">Uncharacterized protein</fullName>
    </submittedName>
</protein>
<evidence type="ECO:0000256" key="1">
    <source>
        <dbReference type="SAM" id="MobiDB-lite"/>
    </source>
</evidence>
<organism evidence="3 4">
    <name type="scientific">Drosophila erecta</name>
    <name type="common">Fruit fly</name>
    <dbReference type="NCBI Taxonomy" id="7220"/>
    <lineage>
        <taxon>Eukaryota</taxon>
        <taxon>Metazoa</taxon>
        <taxon>Ecdysozoa</taxon>
        <taxon>Arthropoda</taxon>
        <taxon>Hexapoda</taxon>
        <taxon>Insecta</taxon>
        <taxon>Pterygota</taxon>
        <taxon>Neoptera</taxon>
        <taxon>Endopterygota</taxon>
        <taxon>Diptera</taxon>
        <taxon>Brachycera</taxon>
        <taxon>Muscomorpha</taxon>
        <taxon>Ephydroidea</taxon>
        <taxon>Drosophilidae</taxon>
        <taxon>Drosophila</taxon>
        <taxon>Sophophora</taxon>
    </lineage>
</organism>
<name>A0A0Q5WC94_DROER</name>